<reference evidence="7" key="2">
    <citation type="journal article" date="2021" name="PeerJ">
        <title>Extensive microbial diversity within the chicken gut microbiome revealed by metagenomics and culture.</title>
        <authorList>
            <person name="Gilroy R."/>
            <person name="Ravi A."/>
            <person name="Getino M."/>
            <person name="Pursley I."/>
            <person name="Horton D.L."/>
            <person name="Alikhan N.F."/>
            <person name="Baker D."/>
            <person name="Gharbi K."/>
            <person name="Hall N."/>
            <person name="Watson M."/>
            <person name="Adriaenssens E.M."/>
            <person name="Foster-Nyarko E."/>
            <person name="Jarju S."/>
            <person name="Secka A."/>
            <person name="Antonio M."/>
            <person name="Oren A."/>
            <person name="Chaudhuri R.R."/>
            <person name="La Ragione R."/>
            <person name="Hildebrand F."/>
            <person name="Pallen M.J."/>
        </authorList>
    </citation>
    <scope>NUCLEOTIDE SEQUENCE</scope>
    <source>
        <strain evidence="7">35461</strain>
    </source>
</reference>
<protein>
    <recommendedName>
        <fullName evidence="4 6">50S ribosomal protein L17</fullName>
    </recommendedName>
</protein>
<evidence type="ECO:0000256" key="5">
    <source>
        <dbReference type="RuleBase" id="RU000660"/>
    </source>
</evidence>
<reference evidence="7" key="1">
    <citation type="submission" date="2020-10" db="EMBL/GenBank/DDBJ databases">
        <authorList>
            <person name="Gilroy R."/>
        </authorList>
    </citation>
    <scope>NUCLEOTIDE SEQUENCE</scope>
    <source>
        <strain evidence="7">35461</strain>
    </source>
</reference>
<dbReference type="GO" id="GO:0006412">
    <property type="term" value="P:translation"/>
    <property type="evidence" value="ECO:0007669"/>
    <property type="project" value="InterPro"/>
</dbReference>
<dbReference type="InterPro" id="IPR000456">
    <property type="entry name" value="Ribosomal_bL17"/>
</dbReference>
<evidence type="ECO:0000256" key="6">
    <source>
        <dbReference type="RuleBase" id="RU000661"/>
    </source>
</evidence>
<evidence type="ECO:0000313" key="8">
    <source>
        <dbReference type="Proteomes" id="UP000886845"/>
    </source>
</evidence>
<proteinExistence type="inferred from homology"/>
<dbReference type="GO" id="GO:0003735">
    <property type="term" value="F:structural constituent of ribosome"/>
    <property type="evidence" value="ECO:0007669"/>
    <property type="project" value="InterPro"/>
</dbReference>
<dbReference type="GO" id="GO:0022625">
    <property type="term" value="C:cytosolic large ribosomal subunit"/>
    <property type="evidence" value="ECO:0007669"/>
    <property type="project" value="TreeGrafter"/>
</dbReference>
<dbReference type="Pfam" id="PF01196">
    <property type="entry name" value="Ribosomal_L17"/>
    <property type="match status" value="1"/>
</dbReference>
<name>A0A9D1NM10_9BACT</name>
<dbReference type="SUPFAM" id="SSF64263">
    <property type="entry name" value="Prokaryotic ribosomal protein L17"/>
    <property type="match status" value="1"/>
</dbReference>
<organism evidence="7 8">
    <name type="scientific">Candidatus Spyradenecus faecavium</name>
    <dbReference type="NCBI Taxonomy" id="2840947"/>
    <lineage>
        <taxon>Bacteria</taxon>
        <taxon>Pseudomonadati</taxon>
        <taxon>Lentisphaerota</taxon>
        <taxon>Lentisphaeria</taxon>
        <taxon>Lentisphaerales</taxon>
        <taxon>Lentisphaeraceae</taxon>
        <taxon>Lentisphaeraceae incertae sedis</taxon>
        <taxon>Candidatus Spyradenecus</taxon>
    </lineage>
</organism>
<evidence type="ECO:0000256" key="1">
    <source>
        <dbReference type="ARBA" id="ARBA00008777"/>
    </source>
</evidence>
<evidence type="ECO:0000313" key="7">
    <source>
        <dbReference type="EMBL" id="HIV08872.1"/>
    </source>
</evidence>
<evidence type="ECO:0000256" key="3">
    <source>
        <dbReference type="ARBA" id="ARBA00023274"/>
    </source>
</evidence>
<evidence type="ECO:0000256" key="2">
    <source>
        <dbReference type="ARBA" id="ARBA00022980"/>
    </source>
</evidence>
<keyword evidence="3 5" id="KW-0687">Ribonucleoprotein</keyword>
<accession>A0A9D1NM10</accession>
<dbReference type="NCBIfam" id="TIGR00059">
    <property type="entry name" value="L17"/>
    <property type="match status" value="1"/>
</dbReference>
<keyword evidence="2 5" id="KW-0689">Ribosomal protein</keyword>
<comment type="caution">
    <text evidence="7">The sequence shown here is derived from an EMBL/GenBank/DDBJ whole genome shotgun (WGS) entry which is preliminary data.</text>
</comment>
<evidence type="ECO:0000256" key="4">
    <source>
        <dbReference type="ARBA" id="ARBA00035494"/>
    </source>
</evidence>
<dbReference type="PROSITE" id="PS01167">
    <property type="entry name" value="RIBOSOMAL_L17"/>
    <property type="match status" value="1"/>
</dbReference>
<comment type="similarity">
    <text evidence="1 5">Belongs to the bacterial ribosomal protein bL17 family.</text>
</comment>
<dbReference type="PANTHER" id="PTHR14413">
    <property type="entry name" value="RIBOSOMAL PROTEIN L17"/>
    <property type="match status" value="1"/>
</dbReference>
<dbReference type="InterPro" id="IPR047859">
    <property type="entry name" value="Ribosomal_bL17_CS"/>
</dbReference>
<dbReference type="Proteomes" id="UP000886845">
    <property type="component" value="Unassembled WGS sequence"/>
</dbReference>
<sequence length="87" mass="9884">MRHKRLAKKFGRSPEHRAQLMRMLCAALIIHDRIETTLKKAKQARKDAEKLVTLARKGTLAARRLAAARLRSPEAVKRLFDAVVPAM</sequence>
<dbReference type="Gene3D" id="3.90.1030.10">
    <property type="entry name" value="Ribosomal protein L17"/>
    <property type="match status" value="1"/>
</dbReference>
<gene>
    <name evidence="7" type="primary">rplQ</name>
    <name evidence="7" type="ORF">IAC79_01990</name>
</gene>
<dbReference type="EMBL" id="DVOR01000061">
    <property type="protein sequence ID" value="HIV08872.1"/>
    <property type="molecule type" value="Genomic_DNA"/>
</dbReference>
<dbReference type="PANTHER" id="PTHR14413:SF16">
    <property type="entry name" value="LARGE RIBOSOMAL SUBUNIT PROTEIN BL17M"/>
    <property type="match status" value="1"/>
</dbReference>
<dbReference type="AlphaFoldDB" id="A0A9D1NM10"/>
<dbReference type="InterPro" id="IPR036373">
    <property type="entry name" value="Ribosomal_bL17_sf"/>
</dbReference>
<feature type="non-terminal residue" evidence="7">
    <location>
        <position position="87"/>
    </location>
</feature>